<evidence type="ECO:0000313" key="3">
    <source>
        <dbReference type="Proteomes" id="UP001432322"/>
    </source>
</evidence>
<evidence type="ECO:0000313" key="2">
    <source>
        <dbReference type="EMBL" id="GMT16311.1"/>
    </source>
</evidence>
<dbReference type="SUPFAM" id="SSF54695">
    <property type="entry name" value="POZ domain"/>
    <property type="match status" value="1"/>
</dbReference>
<dbReference type="Proteomes" id="UP001432322">
    <property type="component" value="Unassembled WGS sequence"/>
</dbReference>
<dbReference type="Pfam" id="PF00651">
    <property type="entry name" value="BTB"/>
    <property type="match status" value="1"/>
</dbReference>
<reference evidence="2" key="1">
    <citation type="submission" date="2023-10" db="EMBL/GenBank/DDBJ databases">
        <title>Genome assembly of Pristionchus species.</title>
        <authorList>
            <person name="Yoshida K."/>
            <person name="Sommer R.J."/>
        </authorList>
    </citation>
    <scope>NUCLEOTIDE SEQUENCE</scope>
    <source>
        <strain evidence="2">RS5133</strain>
    </source>
</reference>
<gene>
    <name evidence="2" type="ORF">PFISCL1PPCAC_7608</name>
</gene>
<protein>
    <recommendedName>
        <fullName evidence="1">BTB domain-containing protein</fullName>
    </recommendedName>
</protein>
<keyword evidence="3" id="KW-1185">Reference proteome</keyword>
<dbReference type="PANTHER" id="PTHR22744:SF17">
    <property type="entry name" value="BTB DOMAIN-CONTAINING PROTEIN"/>
    <property type="match status" value="1"/>
</dbReference>
<feature type="domain" description="BTB" evidence="1">
    <location>
        <begin position="1"/>
        <end position="51"/>
    </location>
</feature>
<dbReference type="Gene3D" id="3.30.710.10">
    <property type="entry name" value="Potassium Channel Kv1.1, Chain A"/>
    <property type="match status" value="1"/>
</dbReference>
<accession>A0AAV5VC67</accession>
<dbReference type="PROSITE" id="PS50097">
    <property type="entry name" value="BTB"/>
    <property type="match status" value="1"/>
</dbReference>
<comment type="caution">
    <text evidence="2">The sequence shown here is derived from an EMBL/GenBank/DDBJ whole genome shotgun (WGS) entry which is preliminary data.</text>
</comment>
<organism evidence="2 3">
    <name type="scientific">Pristionchus fissidentatus</name>
    <dbReference type="NCBI Taxonomy" id="1538716"/>
    <lineage>
        <taxon>Eukaryota</taxon>
        <taxon>Metazoa</taxon>
        <taxon>Ecdysozoa</taxon>
        <taxon>Nematoda</taxon>
        <taxon>Chromadorea</taxon>
        <taxon>Rhabditida</taxon>
        <taxon>Rhabditina</taxon>
        <taxon>Diplogasteromorpha</taxon>
        <taxon>Diplogasteroidea</taxon>
        <taxon>Neodiplogasteridae</taxon>
        <taxon>Pristionchus</taxon>
    </lineage>
</organism>
<dbReference type="EMBL" id="BTSY01000002">
    <property type="protein sequence ID" value="GMT16311.1"/>
    <property type="molecule type" value="Genomic_DNA"/>
</dbReference>
<dbReference type="CDD" id="cd18186">
    <property type="entry name" value="BTB_POZ_ZBTB_KLHL-like"/>
    <property type="match status" value="1"/>
</dbReference>
<sequence>YLALCSPFFSALFDGPFAESEKDQIDLKDVSYEEFVTLLSVVYPSREKINVDNVESLLKL</sequence>
<dbReference type="PANTHER" id="PTHR22744">
    <property type="entry name" value="HELIX LOOP HELIX PROTEIN 21-RELATED"/>
    <property type="match status" value="1"/>
</dbReference>
<feature type="non-terminal residue" evidence="2">
    <location>
        <position position="1"/>
    </location>
</feature>
<proteinExistence type="predicted"/>
<dbReference type="AlphaFoldDB" id="A0AAV5VC67"/>
<dbReference type="InterPro" id="IPR011333">
    <property type="entry name" value="SKP1/BTB/POZ_sf"/>
</dbReference>
<evidence type="ECO:0000259" key="1">
    <source>
        <dbReference type="PROSITE" id="PS50097"/>
    </source>
</evidence>
<dbReference type="InterPro" id="IPR000210">
    <property type="entry name" value="BTB/POZ_dom"/>
</dbReference>
<name>A0AAV5VC67_9BILA</name>